<dbReference type="Gene3D" id="3.40.50.2300">
    <property type="match status" value="2"/>
</dbReference>
<accession>A0A4U5JIU4</accession>
<reference evidence="3 4" key="1">
    <citation type="submission" date="2019-04" db="EMBL/GenBank/DDBJ databases">
        <title>Natronomonas sp. F20-122 a newhaloarchaeon isolated from a saline saltern of Isla Bacuta, Huelva, Spain.</title>
        <authorList>
            <person name="Duran-Viseras A."/>
            <person name="Sanchez-Porro C."/>
            <person name="Ventosa A."/>
        </authorList>
    </citation>
    <scope>NUCLEOTIDE SEQUENCE [LARGE SCALE GENOMIC DNA]</scope>
    <source>
        <strain evidence="3 4">F20-122</strain>
    </source>
</reference>
<dbReference type="EMBL" id="QKNX01000002">
    <property type="protein sequence ID" value="TKR26009.1"/>
    <property type="molecule type" value="Genomic_DNA"/>
</dbReference>
<proteinExistence type="predicted"/>
<dbReference type="InterPro" id="IPR028082">
    <property type="entry name" value="Peripla_BP_I"/>
</dbReference>
<dbReference type="RefSeq" id="WP_137275924.1">
    <property type="nucleotide sequence ID" value="NZ_QKNX01000002.1"/>
</dbReference>
<keyword evidence="1" id="KW-0732">Signal</keyword>
<dbReference type="PANTHER" id="PTHR30483:SF38">
    <property type="entry name" value="BLR7848 PROTEIN"/>
    <property type="match status" value="1"/>
</dbReference>
<name>A0A4U5JIU4_9EURY</name>
<dbReference type="Proteomes" id="UP000308037">
    <property type="component" value="Unassembled WGS sequence"/>
</dbReference>
<sequence>MNIDDNTPDTDAHSRRGFLGKAGGAAAAATAVGLAGCSGNGNGSNGNGGNGNGGNGNGGNGGNGNGGIGEVDIPALYDLSGATSDVGRPTGIGSRDAIAWLNESDEIDFQIAHDWVDYAYEVPQAQQNYSSYTSGDEPPIIIGWGTADTEALASDVAADEIVYISASYSDDLLGEETPYNFFANLDYTSQGRAHVKWIADNDPDATVAYIHNTTPFGEAPVEGGEAYAEELGLDVVDSIALELSANSADTQVQRAENNGVDYLIHQNTAAPMQVLLSSIEERGADIEVMGLTWTVDEFRAQEAPDLFEGVRYVNSNISFAQAMNSDADGWQIIEESFEREGHSMDNPEIANINYVRGVVHALLAVEGVRHAQEMGLDPSSGADIREALIDIDDFDAWGLLPETYDYQDGDRRPTMNGQTYVVEDGEMVPDEMVELERREDWLP</sequence>
<evidence type="ECO:0000313" key="4">
    <source>
        <dbReference type="Proteomes" id="UP000308037"/>
    </source>
</evidence>
<comment type="caution">
    <text evidence="3">The sequence shown here is derived from an EMBL/GenBank/DDBJ whole genome shotgun (WGS) entry which is preliminary data.</text>
</comment>
<keyword evidence="4" id="KW-1185">Reference proteome</keyword>
<evidence type="ECO:0000259" key="2">
    <source>
        <dbReference type="Pfam" id="PF13458"/>
    </source>
</evidence>
<dbReference type="AlphaFoldDB" id="A0A4U5JIU4"/>
<dbReference type="InterPro" id="IPR051010">
    <property type="entry name" value="BCAA_transport"/>
</dbReference>
<organism evidence="3 4">
    <name type="scientific">Natronomonas salsuginis</name>
    <dbReference type="NCBI Taxonomy" id="2217661"/>
    <lineage>
        <taxon>Archaea</taxon>
        <taxon>Methanobacteriati</taxon>
        <taxon>Methanobacteriota</taxon>
        <taxon>Stenosarchaea group</taxon>
        <taxon>Halobacteria</taxon>
        <taxon>Halobacteriales</taxon>
        <taxon>Natronomonadaceae</taxon>
        <taxon>Natronomonas</taxon>
    </lineage>
</organism>
<protein>
    <recommendedName>
        <fullName evidence="2">Leucine-binding protein domain-containing protein</fullName>
    </recommendedName>
</protein>
<dbReference type="Pfam" id="PF13458">
    <property type="entry name" value="Peripla_BP_6"/>
    <property type="match status" value="1"/>
</dbReference>
<dbReference type="InterPro" id="IPR006311">
    <property type="entry name" value="TAT_signal"/>
</dbReference>
<dbReference type="PANTHER" id="PTHR30483">
    <property type="entry name" value="LEUCINE-SPECIFIC-BINDING PROTEIN"/>
    <property type="match status" value="1"/>
</dbReference>
<dbReference type="SUPFAM" id="SSF53822">
    <property type="entry name" value="Periplasmic binding protein-like I"/>
    <property type="match status" value="1"/>
</dbReference>
<evidence type="ECO:0000256" key="1">
    <source>
        <dbReference type="ARBA" id="ARBA00022729"/>
    </source>
</evidence>
<feature type="domain" description="Leucine-binding protein" evidence="2">
    <location>
        <begin position="71"/>
        <end position="423"/>
    </location>
</feature>
<dbReference type="PROSITE" id="PS51318">
    <property type="entry name" value="TAT"/>
    <property type="match status" value="1"/>
</dbReference>
<evidence type="ECO:0000313" key="3">
    <source>
        <dbReference type="EMBL" id="TKR26009.1"/>
    </source>
</evidence>
<dbReference type="OrthoDB" id="21387at2157"/>
<dbReference type="InterPro" id="IPR028081">
    <property type="entry name" value="Leu-bd"/>
</dbReference>
<gene>
    <name evidence="3" type="ORF">DM868_05815</name>
</gene>
<dbReference type="CDD" id="cd06334">
    <property type="entry name" value="PBP1_ABC_ligand_binding-like"/>
    <property type="match status" value="1"/>
</dbReference>